<dbReference type="Pfam" id="PF01022">
    <property type="entry name" value="HTH_5"/>
    <property type="match status" value="1"/>
</dbReference>
<dbReference type="PANTHER" id="PTHR43132">
    <property type="entry name" value="ARSENICAL RESISTANCE OPERON REPRESSOR ARSR-RELATED"/>
    <property type="match status" value="1"/>
</dbReference>
<comment type="caution">
    <text evidence="5">The sequence shown here is derived from an EMBL/GenBank/DDBJ whole genome shotgun (WGS) entry which is preliminary data.</text>
</comment>
<dbReference type="CDD" id="cd00090">
    <property type="entry name" value="HTH_ARSR"/>
    <property type="match status" value="1"/>
</dbReference>
<name>A0A4R4QAZ1_9ACTN</name>
<feature type="domain" description="HTH arsR-type" evidence="4">
    <location>
        <begin position="236"/>
        <end position="321"/>
    </location>
</feature>
<evidence type="ECO:0000256" key="2">
    <source>
        <dbReference type="ARBA" id="ARBA00023125"/>
    </source>
</evidence>
<sequence>MWRIHLSTDDIRRIRIAPDIDPLWELVHSLQLLDNGGPVIFGPWRRRVRLAGLARWGMLRHLSPPMGYFADFLTPATGTVDLRAGIEEVLRTPRPCLRSDLVTLHKQCPRHTGWARDLAAGDVQTLRALGANLIQYHEAHLKPSWAEIRSQVSEELARVRRILCGQGVDAMLASLGGHVHWEAPALVLRNKKTERDLYVDGRGIVIQPSFFALGDTSILDVPGEPFVLAYPIQHRLGWWDTHTEGTRLEAVIGKTRAEVLDCLANGDRTTTDLARVLDLSAATASEQTKALREAGLITSRRTGKSVLHALSPTGATLLGAS</sequence>
<dbReference type="InterPro" id="IPR036390">
    <property type="entry name" value="WH_DNA-bd_sf"/>
</dbReference>
<dbReference type="PROSITE" id="PS50987">
    <property type="entry name" value="HTH_ARSR_2"/>
    <property type="match status" value="1"/>
</dbReference>
<evidence type="ECO:0000313" key="5">
    <source>
        <dbReference type="EMBL" id="TDC32497.1"/>
    </source>
</evidence>
<accession>A0A4R4QAZ1</accession>
<proteinExistence type="predicted"/>
<dbReference type="InterPro" id="IPR036388">
    <property type="entry name" value="WH-like_DNA-bd_sf"/>
</dbReference>
<dbReference type="InterPro" id="IPR011991">
    <property type="entry name" value="ArsR-like_HTH"/>
</dbReference>
<dbReference type="GO" id="GO:0003700">
    <property type="term" value="F:DNA-binding transcription factor activity"/>
    <property type="evidence" value="ECO:0007669"/>
    <property type="project" value="InterPro"/>
</dbReference>
<dbReference type="GO" id="GO:0003677">
    <property type="term" value="F:DNA binding"/>
    <property type="evidence" value="ECO:0007669"/>
    <property type="project" value="UniProtKB-KW"/>
</dbReference>
<dbReference type="SUPFAM" id="SSF46785">
    <property type="entry name" value="Winged helix' DNA-binding domain"/>
    <property type="match status" value="1"/>
</dbReference>
<dbReference type="EMBL" id="SMKA01000022">
    <property type="protein sequence ID" value="TDC32497.1"/>
    <property type="molecule type" value="Genomic_DNA"/>
</dbReference>
<evidence type="ECO:0000313" key="6">
    <source>
        <dbReference type="Proteomes" id="UP000295075"/>
    </source>
</evidence>
<dbReference type="PANTHER" id="PTHR43132:SF8">
    <property type="entry name" value="HTH-TYPE TRANSCRIPTIONAL REGULATOR KMTR"/>
    <property type="match status" value="1"/>
</dbReference>
<organism evidence="5 6">
    <name type="scientific">Kribbella albertanoniae</name>
    <dbReference type="NCBI Taxonomy" id="1266829"/>
    <lineage>
        <taxon>Bacteria</taxon>
        <taxon>Bacillati</taxon>
        <taxon>Actinomycetota</taxon>
        <taxon>Actinomycetes</taxon>
        <taxon>Propionibacteriales</taxon>
        <taxon>Kribbellaceae</taxon>
        <taxon>Kribbella</taxon>
    </lineage>
</organism>
<protein>
    <submittedName>
        <fullName evidence="5">Transcriptional regulator</fullName>
    </submittedName>
</protein>
<dbReference type="Gene3D" id="1.10.10.10">
    <property type="entry name" value="Winged helix-like DNA-binding domain superfamily/Winged helix DNA-binding domain"/>
    <property type="match status" value="1"/>
</dbReference>
<dbReference type="InterPro" id="IPR051011">
    <property type="entry name" value="Metal_resp_trans_reg"/>
</dbReference>
<keyword evidence="2" id="KW-0238">DNA-binding</keyword>
<dbReference type="InterPro" id="IPR001845">
    <property type="entry name" value="HTH_ArsR_DNA-bd_dom"/>
</dbReference>
<dbReference type="RefSeq" id="WP_132404478.1">
    <property type="nucleotide sequence ID" value="NZ_SMKA01000022.1"/>
</dbReference>
<dbReference type="Proteomes" id="UP000295075">
    <property type="component" value="Unassembled WGS sequence"/>
</dbReference>
<dbReference type="PRINTS" id="PR00778">
    <property type="entry name" value="HTHARSR"/>
</dbReference>
<dbReference type="SMART" id="SM00418">
    <property type="entry name" value="HTH_ARSR"/>
    <property type="match status" value="1"/>
</dbReference>
<evidence type="ECO:0000259" key="4">
    <source>
        <dbReference type="PROSITE" id="PS50987"/>
    </source>
</evidence>
<keyword evidence="3" id="KW-0804">Transcription</keyword>
<keyword evidence="1" id="KW-0805">Transcription regulation</keyword>
<reference evidence="5 6" key="1">
    <citation type="submission" date="2019-03" db="EMBL/GenBank/DDBJ databases">
        <title>Draft genome sequences of novel Actinobacteria.</title>
        <authorList>
            <person name="Sahin N."/>
            <person name="Ay H."/>
            <person name="Saygin H."/>
        </authorList>
    </citation>
    <scope>NUCLEOTIDE SEQUENCE [LARGE SCALE GENOMIC DNA]</scope>
    <source>
        <strain evidence="5 6">JCM 30547</strain>
    </source>
</reference>
<evidence type="ECO:0000256" key="1">
    <source>
        <dbReference type="ARBA" id="ARBA00023015"/>
    </source>
</evidence>
<dbReference type="AlphaFoldDB" id="A0A4R4QAZ1"/>
<evidence type="ECO:0000256" key="3">
    <source>
        <dbReference type="ARBA" id="ARBA00023163"/>
    </source>
</evidence>
<keyword evidence="6" id="KW-1185">Reference proteome</keyword>
<dbReference type="OrthoDB" id="3808065at2"/>
<gene>
    <name evidence="5" type="ORF">E1261_08395</name>
</gene>